<protein>
    <submittedName>
        <fullName evidence="2">Uncharacterized protein</fullName>
    </submittedName>
</protein>
<comment type="caution">
    <text evidence="2">The sequence shown here is derived from an EMBL/GenBank/DDBJ whole genome shotgun (WGS) entry which is preliminary data.</text>
</comment>
<reference evidence="3" key="1">
    <citation type="submission" date="2024-04" db="EMBL/GenBank/DDBJ databases">
        <title>Salinicola lusitanus LLJ914,a marine bacterium isolated from the Okinawa Trough.</title>
        <authorList>
            <person name="Li J."/>
        </authorList>
    </citation>
    <scope>NUCLEOTIDE SEQUENCE [LARGE SCALE GENOMIC DNA]</scope>
</reference>
<sequence>LVLLPFDRRQKVREVFPCFLRPDETGSTEIKATVTVNTSDLGNRKRDEEGGDKEAPAKGK</sequence>
<dbReference type="Proteomes" id="UP001460270">
    <property type="component" value="Unassembled WGS sequence"/>
</dbReference>
<proteinExistence type="predicted"/>
<evidence type="ECO:0000313" key="3">
    <source>
        <dbReference type="Proteomes" id="UP001460270"/>
    </source>
</evidence>
<dbReference type="EMBL" id="JBBPFD010000698">
    <property type="protein sequence ID" value="KAK7877363.1"/>
    <property type="molecule type" value="Genomic_DNA"/>
</dbReference>
<feature type="non-terminal residue" evidence="2">
    <location>
        <position position="1"/>
    </location>
</feature>
<gene>
    <name evidence="2" type="ORF">WMY93_031936</name>
</gene>
<evidence type="ECO:0000256" key="1">
    <source>
        <dbReference type="SAM" id="MobiDB-lite"/>
    </source>
</evidence>
<organism evidence="2 3">
    <name type="scientific">Mugilogobius chulae</name>
    <name type="common">yellowstripe goby</name>
    <dbReference type="NCBI Taxonomy" id="88201"/>
    <lineage>
        <taxon>Eukaryota</taxon>
        <taxon>Metazoa</taxon>
        <taxon>Chordata</taxon>
        <taxon>Craniata</taxon>
        <taxon>Vertebrata</taxon>
        <taxon>Euteleostomi</taxon>
        <taxon>Actinopterygii</taxon>
        <taxon>Neopterygii</taxon>
        <taxon>Teleostei</taxon>
        <taxon>Neoteleostei</taxon>
        <taxon>Acanthomorphata</taxon>
        <taxon>Gobiaria</taxon>
        <taxon>Gobiiformes</taxon>
        <taxon>Gobioidei</taxon>
        <taxon>Gobiidae</taxon>
        <taxon>Gobionellinae</taxon>
        <taxon>Mugilogobius</taxon>
    </lineage>
</organism>
<feature type="compositionally biased region" description="Basic and acidic residues" evidence="1">
    <location>
        <begin position="42"/>
        <end position="60"/>
    </location>
</feature>
<accession>A0AAW0MGS6</accession>
<feature type="region of interest" description="Disordered" evidence="1">
    <location>
        <begin position="38"/>
        <end position="60"/>
    </location>
</feature>
<dbReference type="AlphaFoldDB" id="A0AAW0MGS6"/>
<keyword evidence="3" id="KW-1185">Reference proteome</keyword>
<feature type="non-terminal residue" evidence="2">
    <location>
        <position position="60"/>
    </location>
</feature>
<name>A0AAW0MGS6_9GOBI</name>
<evidence type="ECO:0000313" key="2">
    <source>
        <dbReference type="EMBL" id="KAK7877363.1"/>
    </source>
</evidence>